<sequence>MRIGTITQTEKDNYDMFCKVITNGQIPVICVITGCENEDPMSEWVITNESTFSRNEMTFNAMVGTCFAKGGRFEQNYRPLREESATMVWEAIMAHSARVPVDFLRQSGGFSAVVRRVWNHFCNWIGQNAWRWINQHVRDMLVRLGFTSDEAGEVAQQFD</sequence>
<reference evidence="1" key="1">
    <citation type="submission" date="2021-02" db="EMBL/GenBank/DDBJ databases">
        <authorList>
            <person name="Nowell W R."/>
        </authorList>
    </citation>
    <scope>NUCLEOTIDE SEQUENCE</scope>
</reference>
<protein>
    <submittedName>
        <fullName evidence="1">Uncharacterized protein</fullName>
    </submittedName>
</protein>
<name>A0A814DZR1_9BILA</name>
<dbReference type="Proteomes" id="UP000663832">
    <property type="component" value="Unassembled WGS sequence"/>
</dbReference>
<dbReference type="EMBL" id="CAJNOM010000227">
    <property type="protein sequence ID" value="CAF1256399.1"/>
    <property type="molecule type" value="Genomic_DNA"/>
</dbReference>
<dbReference type="AlphaFoldDB" id="A0A814DZR1"/>
<gene>
    <name evidence="1" type="ORF">BJG266_LOCUS13974</name>
    <name evidence="2" type="ORF">QVE165_LOCUS28802</name>
</gene>
<dbReference type="OrthoDB" id="10060378at2759"/>
<dbReference type="PROSITE" id="PS51257">
    <property type="entry name" value="PROKAR_LIPOPROTEIN"/>
    <property type="match status" value="1"/>
</dbReference>
<evidence type="ECO:0000313" key="1">
    <source>
        <dbReference type="EMBL" id="CAF0964094.1"/>
    </source>
</evidence>
<comment type="caution">
    <text evidence="1">The sequence shown here is derived from an EMBL/GenBank/DDBJ whole genome shotgun (WGS) entry which is preliminary data.</text>
</comment>
<evidence type="ECO:0000313" key="2">
    <source>
        <dbReference type="EMBL" id="CAF1256399.1"/>
    </source>
</evidence>
<organism evidence="1 4">
    <name type="scientific">Adineta steineri</name>
    <dbReference type="NCBI Taxonomy" id="433720"/>
    <lineage>
        <taxon>Eukaryota</taxon>
        <taxon>Metazoa</taxon>
        <taxon>Spiralia</taxon>
        <taxon>Gnathifera</taxon>
        <taxon>Rotifera</taxon>
        <taxon>Eurotatoria</taxon>
        <taxon>Bdelloidea</taxon>
        <taxon>Adinetida</taxon>
        <taxon>Adinetidae</taxon>
        <taxon>Adineta</taxon>
    </lineage>
</organism>
<accession>A0A814DZR1</accession>
<keyword evidence="3" id="KW-1185">Reference proteome</keyword>
<proteinExistence type="predicted"/>
<dbReference type="EMBL" id="CAJNOI010000057">
    <property type="protein sequence ID" value="CAF0964094.1"/>
    <property type="molecule type" value="Genomic_DNA"/>
</dbReference>
<evidence type="ECO:0000313" key="4">
    <source>
        <dbReference type="Proteomes" id="UP000663877"/>
    </source>
</evidence>
<evidence type="ECO:0000313" key="3">
    <source>
        <dbReference type="Proteomes" id="UP000663832"/>
    </source>
</evidence>
<dbReference type="Proteomes" id="UP000663877">
    <property type="component" value="Unassembled WGS sequence"/>
</dbReference>